<sequence>MAQEIRIKMMDKDIAFELTDNRITKNSIKAGFLLEDDAVISLSYEKNAHQICCQMNEAGTSFLLPDEWSSMQFSVESDKAPSRPATPADIEGPNPKKRKLDPYSEQLAVNGDLAASIGRYALYYNVKRDNYKRCAIPLTPRLAATFHHGENKSIKIGDEIVIHSWLDKNLKVATRAVKIMEEYDTIILQADGEHLSDKDFITSSGYPQKGMKYLLMGFSIIHEKTSHLLLSSGIIATEVTRRLRYTGSSGTFKGDSGGGCWSEDGHLIGMQIGVEKVPHTKDTNGRPASPASGGRCCIIAIRDILGHIQDLMPMPADSDADSWSE</sequence>
<dbReference type="SUPFAM" id="SSF50494">
    <property type="entry name" value="Trypsin-like serine proteases"/>
    <property type="match status" value="1"/>
</dbReference>
<dbReference type="AlphaFoldDB" id="A0AAE9JA26"/>
<dbReference type="Proteomes" id="UP000829354">
    <property type="component" value="Chromosome III"/>
</dbReference>
<reference evidence="2 3" key="1">
    <citation type="submission" date="2022-04" db="EMBL/GenBank/DDBJ databases">
        <title>Chromosome-level reference genomes for two strains of Caenorhabditis briggsae: an improved platform for comparative genomics.</title>
        <authorList>
            <person name="Stevens L."/>
            <person name="Andersen E."/>
        </authorList>
    </citation>
    <scope>NUCLEOTIDE SEQUENCE [LARGE SCALE GENOMIC DNA]</scope>
    <source>
        <strain evidence="2">VX34</strain>
        <tissue evidence="2">Whole-organism</tissue>
    </source>
</reference>
<dbReference type="InterPro" id="IPR009003">
    <property type="entry name" value="Peptidase_S1_PA"/>
</dbReference>
<name>A0AAE9JA26_CAEBR</name>
<organism evidence="2 3">
    <name type="scientific">Caenorhabditis briggsae</name>
    <dbReference type="NCBI Taxonomy" id="6238"/>
    <lineage>
        <taxon>Eukaryota</taxon>
        <taxon>Metazoa</taxon>
        <taxon>Ecdysozoa</taxon>
        <taxon>Nematoda</taxon>
        <taxon>Chromadorea</taxon>
        <taxon>Rhabditida</taxon>
        <taxon>Rhabditina</taxon>
        <taxon>Rhabditomorpha</taxon>
        <taxon>Rhabditoidea</taxon>
        <taxon>Rhabditidae</taxon>
        <taxon>Peloderinae</taxon>
        <taxon>Caenorhabditis</taxon>
    </lineage>
</organism>
<feature type="region of interest" description="Disordered" evidence="1">
    <location>
        <begin position="75"/>
        <end position="101"/>
    </location>
</feature>
<accession>A0AAE9JA26</accession>
<evidence type="ECO:0000313" key="3">
    <source>
        <dbReference type="Proteomes" id="UP000829354"/>
    </source>
</evidence>
<protein>
    <submittedName>
        <fullName evidence="2">Uncharacterized protein</fullName>
    </submittedName>
</protein>
<evidence type="ECO:0000313" key="2">
    <source>
        <dbReference type="EMBL" id="UMM22582.1"/>
    </source>
</evidence>
<keyword evidence="3" id="KW-1185">Reference proteome</keyword>
<evidence type="ECO:0000256" key="1">
    <source>
        <dbReference type="SAM" id="MobiDB-lite"/>
    </source>
</evidence>
<gene>
    <name evidence="2" type="ORF">L5515_003724</name>
</gene>
<dbReference type="EMBL" id="CP092622">
    <property type="protein sequence ID" value="UMM22582.1"/>
    <property type="molecule type" value="Genomic_DNA"/>
</dbReference>
<proteinExistence type="predicted"/>